<gene>
    <name evidence="2" type="ORF">FKY71_09650</name>
</gene>
<accession>A0A540VR62</accession>
<dbReference type="EMBL" id="VIFK01000080">
    <property type="protein sequence ID" value="TQE99234.1"/>
    <property type="molecule type" value="Genomic_DNA"/>
</dbReference>
<keyword evidence="1" id="KW-0812">Transmembrane</keyword>
<protein>
    <submittedName>
        <fullName evidence="2">Uncharacterized protein</fullName>
    </submittedName>
</protein>
<proteinExistence type="predicted"/>
<organism evidence="2 3">
    <name type="scientific">Spiribacter salinus</name>
    <dbReference type="NCBI Taxonomy" id="1335746"/>
    <lineage>
        <taxon>Bacteria</taxon>
        <taxon>Pseudomonadati</taxon>
        <taxon>Pseudomonadota</taxon>
        <taxon>Gammaproteobacteria</taxon>
        <taxon>Chromatiales</taxon>
        <taxon>Ectothiorhodospiraceae</taxon>
        <taxon>Spiribacter</taxon>
    </lineage>
</organism>
<name>A0A540VR62_9GAMM</name>
<sequence>MAIQLYASLAPILLALYVLDDALTQFKATGLLPPLAESMIRGGIFAVSITASIWALTRPPKLRPGE</sequence>
<reference evidence="2 3" key="1">
    <citation type="submission" date="2019-06" db="EMBL/GenBank/DDBJ databases">
        <title>Metagenome assembled Genome of Spiribacter salinus SL48-SHIP from the microbial mat of Salt Lake 48 (Novosibirsk region, Russia).</title>
        <authorList>
            <person name="Shipova A."/>
            <person name="Rozanov A.S."/>
            <person name="Bryanskaya A.V."/>
            <person name="Peltek S.E."/>
        </authorList>
    </citation>
    <scope>NUCLEOTIDE SEQUENCE [LARGE SCALE GENOMIC DNA]</scope>
    <source>
        <strain evidence="2">SL48-SHIP-2</strain>
    </source>
</reference>
<evidence type="ECO:0000256" key="1">
    <source>
        <dbReference type="SAM" id="Phobius"/>
    </source>
</evidence>
<dbReference type="AlphaFoldDB" id="A0A540VR62"/>
<evidence type="ECO:0000313" key="2">
    <source>
        <dbReference type="EMBL" id="TQE99234.1"/>
    </source>
</evidence>
<feature type="transmembrane region" description="Helical" evidence="1">
    <location>
        <begin position="39"/>
        <end position="57"/>
    </location>
</feature>
<dbReference type="Proteomes" id="UP000315400">
    <property type="component" value="Unassembled WGS sequence"/>
</dbReference>
<evidence type="ECO:0000313" key="3">
    <source>
        <dbReference type="Proteomes" id="UP000315400"/>
    </source>
</evidence>
<keyword evidence="1" id="KW-1133">Transmembrane helix</keyword>
<comment type="caution">
    <text evidence="2">The sequence shown here is derived from an EMBL/GenBank/DDBJ whole genome shotgun (WGS) entry which is preliminary data.</text>
</comment>
<keyword evidence="1" id="KW-0472">Membrane</keyword>